<protein>
    <submittedName>
        <fullName evidence="9">Lichenan operon transcriptional antiterminator</fullName>
    </submittedName>
</protein>
<comment type="caution">
    <text evidence="9">The sequence shown here is derived from an EMBL/GenBank/DDBJ whole genome shotgun (WGS) entry which is preliminary data.</text>
</comment>
<dbReference type="Proteomes" id="UP001228504">
    <property type="component" value="Unassembled WGS sequence"/>
</dbReference>
<dbReference type="PANTHER" id="PTHR30185">
    <property type="entry name" value="CRYPTIC BETA-GLUCOSIDE BGL OPERON ANTITERMINATOR"/>
    <property type="match status" value="1"/>
</dbReference>
<accession>A0ABT9UYD3</accession>
<feature type="domain" description="PTS EIIA type-2" evidence="6">
    <location>
        <begin position="508"/>
        <end position="644"/>
    </location>
</feature>
<dbReference type="InterPro" id="IPR011608">
    <property type="entry name" value="PRD"/>
</dbReference>
<dbReference type="PANTHER" id="PTHR30185:SF13">
    <property type="entry name" value="LICABCH OPERON REGULATOR-RELATED"/>
    <property type="match status" value="1"/>
</dbReference>
<name>A0ABT9UYD3_9FIRM</name>
<evidence type="ECO:0000256" key="5">
    <source>
        <dbReference type="ARBA" id="ARBA00023163"/>
    </source>
</evidence>
<keyword evidence="3" id="KW-0805">Transcription regulation</keyword>
<dbReference type="Pfam" id="PF05043">
    <property type="entry name" value="Mga"/>
    <property type="match status" value="1"/>
</dbReference>
<dbReference type="PROSITE" id="PS51099">
    <property type="entry name" value="PTS_EIIB_TYPE_2"/>
    <property type="match status" value="1"/>
</dbReference>
<dbReference type="InterPro" id="IPR050661">
    <property type="entry name" value="BglG_antiterminators"/>
</dbReference>
<dbReference type="InterPro" id="IPR002178">
    <property type="entry name" value="PTS_EIIA_type-2_dom"/>
</dbReference>
<dbReference type="InterPro" id="IPR036634">
    <property type="entry name" value="PRD_sf"/>
</dbReference>
<evidence type="ECO:0000256" key="3">
    <source>
        <dbReference type="ARBA" id="ARBA00023015"/>
    </source>
</evidence>
<dbReference type="Gene3D" id="1.10.1790.10">
    <property type="entry name" value="PRD domain"/>
    <property type="match status" value="2"/>
</dbReference>
<dbReference type="Gene3D" id="3.40.930.10">
    <property type="entry name" value="Mannitol-specific EII, Chain A"/>
    <property type="match status" value="1"/>
</dbReference>
<dbReference type="Gene3D" id="1.10.10.10">
    <property type="entry name" value="Winged helix-like DNA-binding domain superfamily/Winged helix DNA-binding domain"/>
    <property type="match status" value="1"/>
</dbReference>
<evidence type="ECO:0000256" key="1">
    <source>
        <dbReference type="ARBA" id="ARBA00022679"/>
    </source>
</evidence>
<dbReference type="EMBL" id="JAUSUF010000027">
    <property type="protein sequence ID" value="MDQ0151313.1"/>
    <property type="molecule type" value="Genomic_DNA"/>
</dbReference>
<feature type="domain" description="PTS EIIB type-2" evidence="7">
    <location>
        <begin position="414"/>
        <end position="504"/>
    </location>
</feature>
<evidence type="ECO:0000259" key="6">
    <source>
        <dbReference type="PROSITE" id="PS51094"/>
    </source>
</evidence>
<keyword evidence="5" id="KW-0804">Transcription</keyword>
<organism evidence="9 10">
    <name type="scientific">Eubacterium multiforme</name>
    <dbReference type="NCBI Taxonomy" id="83339"/>
    <lineage>
        <taxon>Bacteria</taxon>
        <taxon>Bacillati</taxon>
        <taxon>Bacillota</taxon>
        <taxon>Clostridia</taxon>
        <taxon>Eubacteriales</taxon>
        <taxon>Eubacteriaceae</taxon>
        <taxon>Eubacterium</taxon>
    </lineage>
</organism>
<dbReference type="CDD" id="cd00211">
    <property type="entry name" value="PTS_IIA_fru"/>
    <property type="match status" value="1"/>
</dbReference>
<dbReference type="CDD" id="cd05568">
    <property type="entry name" value="PTS_IIB_bgl_like"/>
    <property type="match status" value="1"/>
</dbReference>
<dbReference type="SUPFAM" id="SSF63520">
    <property type="entry name" value="PTS-regulatory domain, PRD"/>
    <property type="match status" value="2"/>
</dbReference>
<evidence type="ECO:0000256" key="4">
    <source>
        <dbReference type="ARBA" id="ARBA00023159"/>
    </source>
</evidence>
<dbReference type="Pfam" id="PF00359">
    <property type="entry name" value="PTS_EIIA_2"/>
    <property type="match status" value="1"/>
</dbReference>
<evidence type="ECO:0000259" key="8">
    <source>
        <dbReference type="PROSITE" id="PS51372"/>
    </source>
</evidence>
<dbReference type="Pfam" id="PF00874">
    <property type="entry name" value="PRD"/>
    <property type="match status" value="2"/>
</dbReference>
<keyword evidence="2" id="KW-0677">Repeat</keyword>
<dbReference type="InterPro" id="IPR036095">
    <property type="entry name" value="PTS_EIIB-like_sf"/>
</dbReference>
<proteinExistence type="predicted"/>
<dbReference type="PROSITE" id="PS51372">
    <property type="entry name" value="PRD_2"/>
    <property type="match status" value="2"/>
</dbReference>
<keyword evidence="4" id="KW-0010">Activator</keyword>
<dbReference type="SUPFAM" id="SSF52794">
    <property type="entry name" value="PTS system IIB component-like"/>
    <property type="match status" value="1"/>
</dbReference>
<dbReference type="Pfam" id="PF08279">
    <property type="entry name" value="HTH_11"/>
    <property type="match status" value="1"/>
</dbReference>
<feature type="domain" description="PRD" evidence="8">
    <location>
        <begin position="301"/>
        <end position="408"/>
    </location>
</feature>
<dbReference type="InterPro" id="IPR013011">
    <property type="entry name" value="PTS_EIIB_2"/>
</dbReference>
<dbReference type="InterPro" id="IPR007737">
    <property type="entry name" value="Mga_HTH"/>
</dbReference>
<evidence type="ECO:0000313" key="10">
    <source>
        <dbReference type="Proteomes" id="UP001228504"/>
    </source>
</evidence>
<dbReference type="InterPro" id="IPR036388">
    <property type="entry name" value="WH-like_DNA-bd_sf"/>
</dbReference>
<reference evidence="9 10" key="1">
    <citation type="submission" date="2023-07" db="EMBL/GenBank/DDBJ databases">
        <title>Genomic Encyclopedia of Type Strains, Phase IV (KMG-IV): sequencing the most valuable type-strain genomes for metagenomic binning, comparative biology and taxonomic classification.</title>
        <authorList>
            <person name="Goeker M."/>
        </authorList>
    </citation>
    <scope>NUCLEOTIDE SEQUENCE [LARGE SCALE GENOMIC DNA]</scope>
    <source>
        <strain evidence="9 10">DSM 20694</strain>
    </source>
</reference>
<evidence type="ECO:0000313" key="9">
    <source>
        <dbReference type="EMBL" id="MDQ0151313.1"/>
    </source>
</evidence>
<dbReference type="InterPro" id="IPR016152">
    <property type="entry name" value="PTrfase/Anion_transptr"/>
</dbReference>
<keyword evidence="10" id="KW-1185">Reference proteome</keyword>
<feature type="domain" description="PRD" evidence="8">
    <location>
        <begin position="192"/>
        <end position="295"/>
    </location>
</feature>
<dbReference type="SUPFAM" id="SSF55804">
    <property type="entry name" value="Phoshotransferase/anion transport protein"/>
    <property type="match status" value="1"/>
</dbReference>
<sequence>MIYNSLNNRQEKILKVLINKNEYINGDNLSKLIGVSKKTLQKEIPILNKFLIEYNCSIASLRGLGYKFEAKNKKSISLLKERVSKEDTLIEEKESRINSILSTLAFLSVCHGKGSIKVEELSDKLYVSTSTIKNDIKEAKEILKNYKLNISRSGNSGIKLIGAERNIRGFISDYLVKKYNNNCSNEIKMLFGDDNNYFTLVASNVLKILEKFNLDITDLGFNNLCTHILITIYRIKSNKIVGFDVSNIDFKENEYNAAIYLKDLVEHSFNVKFPESEIIYLYQHLVAQKRIYIDKEVVKHKEDNKILDWIKECNESIYKYTGIDFNVDEILCKGLLTHLRSAFNRIDYGMNIKNFMLEDIKVNYPFAFEIATYFTKSLSELYKKDINDNEVGFIALHFGGAIERLKVEKKFKKYKTIVVCATGVGTSILLKAKLESKFSDVLEIVGFYPAFKLKLIDLSKFDFIITTIPLKIKDANVIEVSPILLDEDCNKINSFLRHKNYSFNEESSLFSEELVFRGLEFKNNIEAINFLSSKLLELGYIDKEMKDSYIERENMGTTEIGNLVAIPHGIKGKVYKEGVAIGILKEPIKWKCGKVQLIVMLCIKNNEVSRNEKLFLDIYKNLDSKEKVIKIIQSKSLDELHNIN</sequence>
<dbReference type="InterPro" id="IPR013196">
    <property type="entry name" value="HTH_11"/>
</dbReference>
<gene>
    <name evidence="9" type="ORF">J2S18_003304</name>
</gene>
<keyword evidence="1" id="KW-0808">Transferase</keyword>
<evidence type="ECO:0000256" key="2">
    <source>
        <dbReference type="ARBA" id="ARBA00022737"/>
    </source>
</evidence>
<dbReference type="PROSITE" id="PS00372">
    <property type="entry name" value="PTS_EIIA_TYPE_2_HIS"/>
    <property type="match status" value="1"/>
</dbReference>
<dbReference type="RefSeq" id="WP_307488411.1">
    <property type="nucleotide sequence ID" value="NZ_JAUSUF010000027.1"/>
</dbReference>
<evidence type="ECO:0000259" key="7">
    <source>
        <dbReference type="PROSITE" id="PS51099"/>
    </source>
</evidence>
<dbReference type="Gene3D" id="3.40.50.2300">
    <property type="match status" value="1"/>
</dbReference>
<dbReference type="PROSITE" id="PS51094">
    <property type="entry name" value="PTS_EIIA_TYPE_2"/>
    <property type="match status" value="1"/>
</dbReference>